<reference evidence="2" key="2">
    <citation type="submission" date="2021-09" db="EMBL/GenBank/DDBJ databases">
        <authorList>
            <person name="Jia N."/>
            <person name="Wang J."/>
            <person name="Shi W."/>
            <person name="Du L."/>
            <person name="Sun Y."/>
            <person name="Zhan W."/>
            <person name="Jiang J."/>
            <person name="Wang Q."/>
            <person name="Zhang B."/>
            <person name="Ji P."/>
            <person name="Sakyi L.B."/>
            <person name="Cui X."/>
            <person name="Yuan T."/>
            <person name="Jiang B."/>
            <person name="Yang W."/>
            <person name="Lam T.T.-Y."/>
            <person name="Chang Q."/>
            <person name="Ding S."/>
            <person name="Wang X."/>
            <person name="Zhu J."/>
            <person name="Ruan X."/>
            <person name="Zhao L."/>
            <person name="Wei J."/>
            <person name="Que T."/>
            <person name="Du C."/>
            <person name="Cheng J."/>
            <person name="Dai P."/>
            <person name="Han X."/>
            <person name="Huang E."/>
            <person name="Gao Y."/>
            <person name="Liu J."/>
            <person name="Shao H."/>
            <person name="Ye R."/>
            <person name="Li L."/>
            <person name="Wei W."/>
            <person name="Wang X."/>
            <person name="Wang C."/>
            <person name="Huo Q."/>
            <person name="Li W."/>
            <person name="Guo W."/>
            <person name="Chen H."/>
            <person name="Chen S."/>
            <person name="Zhou L."/>
            <person name="Zhou L."/>
            <person name="Ni X."/>
            <person name="Tian J."/>
            <person name="Zhou Y."/>
            <person name="Sheng Y."/>
            <person name="Liu T."/>
            <person name="Pan Y."/>
            <person name="Xia L."/>
            <person name="Li J."/>
            <person name="Zhao F."/>
            <person name="Cao W."/>
        </authorList>
    </citation>
    <scope>NUCLEOTIDE SEQUENCE</scope>
    <source>
        <strain evidence="2">Rmic-2018</strain>
        <tissue evidence="2">Larvae</tissue>
    </source>
</reference>
<accession>A0A9J6DFJ5</accession>
<proteinExistence type="predicted"/>
<feature type="region of interest" description="Disordered" evidence="1">
    <location>
        <begin position="152"/>
        <end position="174"/>
    </location>
</feature>
<dbReference type="AlphaFoldDB" id="A0A9J6DFJ5"/>
<dbReference type="VEuPathDB" id="VectorBase:LOC119185709"/>
<sequence>MPTDASAAPTPPPAPPTVLCAGSLRLRDPPVFSGTEDKDVDDWISMYERAYGTSSLECGLVPAEINQIRRLQTRLPDYQCGPSHQVVQHLQARSAAQPLTPLREDYVERVRNRSWATKSHVLMHSAYPRSYHVIIQEEQCLRRNRKHFLPTGESFQPDFVPNANNTESSSSTAE</sequence>
<reference evidence="2" key="1">
    <citation type="journal article" date="2020" name="Cell">
        <title>Large-Scale Comparative Analyses of Tick Genomes Elucidate Their Genetic Diversity and Vector Capacities.</title>
        <authorList>
            <consortium name="Tick Genome and Microbiome Consortium (TIGMIC)"/>
            <person name="Jia N."/>
            <person name="Wang J."/>
            <person name="Shi W."/>
            <person name="Du L."/>
            <person name="Sun Y."/>
            <person name="Zhan W."/>
            <person name="Jiang J.F."/>
            <person name="Wang Q."/>
            <person name="Zhang B."/>
            <person name="Ji P."/>
            <person name="Bell-Sakyi L."/>
            <person name="Cui X.M."/>
            <person name="Yuan T.T."/>
            <person name="Jiang B.G."/>
            <person name="Yang W.F."/>
            <person name="Lam T.T."/>
            <person name="Chang Q.C."/>
            <person name="Ding S.J."/>
            <person name="Wang X.J."/>
            <person name="Zhu J.G."/>
            <person name="Ruan X.D."/>
            <person name="Zhao L."/>
            <person name="Wei J.T."/>
            <person name="Ye R.Z."/>
            <person name="Que T.C."/>
            <person name="Du C.H."/>
            <person name="Zhou Y.H."/>
            <person name="Cheng J.X."/>
            <person name="Dai P.F."/>
            <person name="Guo W.B."/>
            <person name="Han X.H."/>
            <person name="Huang E.J."/>
            <person name="Li L.F."/>
            <person name="Wei W."/>
            <person name="Gao Y.C."/>
            <person name="Liu J.Z."/>
            <person name="Shao H.Z."/>
            <person name="Wang X."/>
            <person name="Wang C.C."/>
            <person name="Yang T.C."/>
            <person name="Huo Q.B."/>
            <person name="Li W."/>
            <person name="Chen H.Y."/>
            <person name="Chen S.E."/>
            <person name="Zhou L.G."/>
            <person name="Ni X.B."/>
            <person name="Tian J.H."/>
            <person name="Sheng Y."/>
            <person name="Liu T."/>
            <person name="Pan Y.S."/>
            <person name="Xia L.Y."/>
            <person name="Li J."/>
            <person name="Zhao F."/>
            <person name="Cao W.C."/>
        </authorList>
    </citation>
    <scope>NUCLEOTIDE SEQUENCE</scope>
    <source>
        <strain evidence="2">Rmic-2018</strain>
    </source>
</reference>
<organism evidence="2 3">
    <name type="scientific">Rhipicephalus microplus</name>
    <name type="common">Cattle tick</name>
    <name type="synonym">Boophilus microplus</name>
    <dbReference type="NCBI Taxonomy" id="6941"/>
    <lineage>
        <taxon>Eukaryota</taxon>
        <taxon>Metazoa</taxon>
        <taxon>Ecdysozoa</taxon>
        <taxon>Arthropoda</taxon>
        <taxon>Chelicerata</taxon>
        <taxon>Arachnida</taxon>
        <taxon>Acari</taxon>
        <taxon>Parasitiformes</taxon>
        <taxon>Ixodida</taxon>
        <taxon>Ixodoidea</taxon>
        <taxon>Ixodidae</taxon>
        <taxon>Rhipicephalinae</taxon>
        <taxon>Rhipicephalus</taxon>
        <taxon>Boophilus</taxon>
    </lineage>
</organism>
<dbReference type="EMBL" id="JABSTU010000009">
    <property type="protein sequence ID" value="KAH8020794.1"/>
    <property type="molecule type" value="Genomic_DNA"/>
</dbReference>
<dbReference type="Proteomes" id="UP000821866">
    <property type="component" value="Chromosome 7"/>
</dbReference>
<gene>
    <name evidence="2" type="ORF">HPB51_003783</name>
</gene>
<feature type="compositionally biased region" description="Low complexity" evidence="1">
    <location>
        <begin position="162"/>
        <end position="174"/>
    </location>
</feature>
<evidence type="ECO:0000313" key="3">
    <source>
        <dbReference type="Proteomes" id="UP000821866"/>
    </source>
</evidence>
<comment type="caution">
    <text evidence="2">The sequence shown here is derived from an EMBL/GenBank/DDBJ whole genome shotgun (WGS) entry which is preliminary data.</text>
</comment>
<protein>
    <submittedName>
        <fullName evidence="2">Uncharacterized protein</fullName>
    </submittedName>
</protein>
<name>A0A9J6DFJ5_RHIMP</name>
<keyword evidence="3" id="KW-1185">Reference proteome</keyword>
<evidence type="ECO:0000313" key="2">
    <source>
        <dbReference type="EMBL" id="KAH8020794.1"/>
    </source>
</evidence>
<evidence type="ECO:0000256" key="1">
    <source>
        <dbReference type="SAM" id="MobiDB-lite"/>
    </source>
</evidence>